<dbReference type="Pfam" id="PF08353">
    <property type="entry name" value="MurT_C"/>
    <property type="match status" value="1"/>
</dbReference>
<dbReference type="InterPro" id="IPR013221">
    <property type="entry name" value="Mur_ligase_cen"/>
</dbReference>
<dbReference type="PANTHER" id="PTHR23135:SF7">
    <property type="entry name" value="LIPID II ISOGLUTAMINYL SYNTHASE (GLUTAMINE-HYDROLYZING) SUBUNIT MURT"/>
    <property type="match status" value="1"/>
</dbReference>
<keyword evidence="6" id="KW-1185">Reference proteome</keyword>
<dbReference type="Proteomes" id="UP000322530">
    <property type="component" value="Unassembled WGS sequence"/>
</dbReference>
<evidence type="ECO:0000313" key="5">
    <source>
        <dbReference type="EMBL" id="GCF09154.1"/>
    </source>
</evidence>
<dbReference type="GO" id="GO:0009252">
    <property type="term" value="P:peptidoglycan biosynthetic process"/>
    <property type="evidence" value="ECO:0007669"/>
    <property type="project" value="UniProtKB-UniRule"/>
</dbReference>
<organism evidence="5 6">
    <name type="scientific">Dictyobacter arantiisoli</name>
    <dbReference type="NCBI Taxonomy" id="2014874"/>
    <lineage>
        <taxon>Bacteria</taxon>
        <taxon>Bacillati</taxon>
        <taxon>Chloroflexota</taxon>
        <taxon>Ktedonobacteria</taxon>
        <taxon>Ktedonobacterales</taxon>
        <taxon>Dictyobacteraceae</taxon>
        <taxon>Dictyobacter</taxon>
    </lineage>
</organism>
<keyword evidence="1" id="KW-0067">ATP-binding</keyword>
<dbReference type="HAMAP" id="MF_02214">
    <property type="entry name" value="Lipid_II_synth_MurT"/>
    <property type="match status" value="1"/>
</dbReference>
<dbReference type="OrthoDB" id="9803907at2"/>
<feature type="binding site" evidence="1">
    <location>
        <position position="300"/>
    </location>
    <ligand>
        <name>Zn(2+)</name>
        <dbReference type="ChEBI" id="CHEBI:29105"/>
    </ligand>
</feature>
<dbReference type="InterPro" id="IPR036565">
    <property type="entry name" value="Mur-like_cat_sf"/>
</dbReference>
<dbReference type="Pfam" id="PF08245">
    <property type="entry name" value="Mur_ligase_M"/>
    <property type="match status" value="1"/>
</dbReference>
<evidence type="ECO:0000259" key="3">
    <source>
        <dbReference type="Pfam" id="PF08245"/>
    </source>
</evidence>
<comment type="similarity">
    <text evidence="1">Belongs to the MurCDEF family. MurT subfamily.</text>
</comment>
<keyword evidence="1" id="KW-0436">Ligase</keyword>
<evidence type="ECO:0000256" key="1">
    <source>
        <dbReference type="HAMAP-Rule" id="MF_02214"/>
    </source>
</evidence>
<keyword evidence="1" id="KW-0547">Nucleotide-binding</keyword>
<gene>
    <name evidence="1" type="primary">murT</name>
    <name evidence="5" type="ORF">KDI_27180</name>
</gene>
<feature type="domain" description="Mur ligase central" evidence="3">
    <location>
        <begin position="107"/>
        <end position="270"/>
    </location>
</feature>
<dbReference type="EMBL" id="BIXY01000037">
    <property type="protein sequence ID" value="GCF09154.1"/>
    <property type="molecule type" value="Genomic_DNA"/>
</dbReference>
<dbReference type="InterPro" id="IPR013564">
    <property type="entry name" value="MurT_C"/>
</dbReference>
<comment type="caution">
    <text evidence="5">The sequence shown here is derived from an EMBL/GenBank/DDBJ whole genome shotgun (WGS) entry which is preliminary data.</text>
</comment>
<keyword evidence="1" id="KW-0862">Zinc</keyword>
<comment type="catalytic activity">
    <reaction evidence="1">
        <text>beta-D-GlcNAc-(1-&gt;4)-Mur2Ac(oyl-L-Ala-gamma-D-Glu-L-Lys-D-Ala-D-Ala)-di-trans,octa-cis-undecaprenyl diphosphate + ATP = beta-D-GlcNAc-(1-&gt;4)-Mur2Ac(oyl-L-Ala-gamma-D-O-P-Glu-L-Lys-D-Ala-D-Ala)-di-trans,octa-cis-undecaprenyl diphosphate + ADP</text>
        <dbReference type="Rhea" id="RHEA:59488"/>
        <dbReference type="ChEBI" id="CHEBI:30616"/>
        <dbReference type="ChEBI" id="CHEBI:60033"/>
        <dbReference type="ChEBI" id="CHEBI:143132"/>
        <dbReference type="ChEBI" id="CHEBI:456216"/>
    </reaction>
</comment>
<accession>A0A5A5TE27</accession>
<name>A0A5A5TE27_9CHLR</name>
<comment type="catalytic activity">
    <reaction evidence="1">
        <text>beta-D-GlcNAc-(1-&gt;4)-Mur2Ac(oyl-L-Ala-gamma-D-O-P-Glu-L-Lys-D-Ala-D-Ala)-di-trans,octa-cis-undecaprenyl diphosphate + NH4(+) = beta-D-GlcNAc-(1-&gt;4)-Mur2Ac(oyl-L-Ala-D-isoglutaminyl-L-Lys-D-Ala-D-Ala)-di-trans,octa-cis-undecaprenyl diphosphate + phosphate + H(+)</text>
        <dbReference type="Rhea" id="RHEA:57932"/>
        <dbReference type="ChEBI" id="CHEBI:15378"/>
        <dbReference type="ChEBI" id="CHEBI:28938"/>
        <dbReference type="ChEBI" id="CHEBI:43474"/>
        <dbReference type="ChEBI" id="CHEBI:62233"/>
        <dbReference type="ChEBI" id="CHEBI:143132"/>
    </reaction>
</comment>
<feature type="region of interest" description="Disordered" evidence="2">
    <location>
        <begin position="1"/>
        <end position="55"/>
    </location>
</feature>
<keyword evidence="1" id="KW-0961">Cell wall biogenesis/degradation</keyword>
<comment type="catalytic activity">
    <reaction evidence="1">
        <text>beta-D-GlcNAc-(1-&gt;4)-Mur2Ac(oyl-L-Ala-gamma-D-Glu-L-Lys-D-Ala-D-Ala)-di-trans,octa-cis-undecaprenyl diphosphate + L-glutamine + ATP + H2O = beta-D-GlcNAc-(1-&gt;4)-Mur2Ac(oyl-L-Ala-D-isoglutaminyl-L-Lys-D-Ala-D-Ala)-di-trans,octa-cis-undecaprenyl diphosphate + L-glutamate + ADP + phosphate + H(+)</text>
        <dbReference type="Rhea" id="RHEA:57928"/>
        <dbReference type="ChEBI" id="CHEBI:15377"/>
        <dbReference type="ChEBI" id="CHEBI:15378"/>
        <dbReference type="ChEBI" id="CHEBI:29985"/>
        <dbReference type="ChEBI" id="CHEBI:30616"/>
        <dbReference type="ChEBI" id="CHEBI:43474"/>
        <dbReference type="ChEBI" id="CHEBI:58359"/>
        <dbReference type="ChEBI" id="CHEBI:60033"/>
        <dbReference type="ChEBI" id="CHEBI:62233"/>
        <dbReference type="ChEBI" id="CHEBI:456216"/>
        <dbReference type="EC" id="6.3.5.13"/>
    </reaction>
</comment>
<dbReference type="GO" id="GO:0005524">
    <property type="term" value="F:ATP binding"/>
    <property type="evidence" value="ECO:0007669"/>
    <property type="project" value="UniProtKB-UniRule"/>
</dbReference>
<sequence>MRRNSMRKQQPSQPIPPDTDHSQQTNQSDAASLPTVPAEAHQESAEKRQRGSARAGMAVIAGRTAGALSRRLHIGGGTSIIGVVAQRVYPDIVAHLATELEHGSIMVTGTNGKTTTSSFIAAILRDDGLRVWRNREGSNLVGGVASSLVIRAQPNGHLRRSGAAISILEVDEAALPKLVRAIPPRIVVFTNLFRDQLDRYGEVDSVVNKWKIAIAQLPASTTLILNADDPTITQLGENFPGRIIYYGIDDIQLEAAEPAETDTEKRYQVLDTRTCAHCGAEYEYSARFYSHMGHYYCPSCGKRRPTPDIRISRVEMESFDRIRLQIATGEEAAHEIIVPLPGLYNIYNALAAAAVAHAMKIGWDAVTTGIEQSKPVFGRGERIQVEGRTIRLLLAKNPTGFNEVLRTLFSDNSSRHILFILNDNIADGQDISWIWDVDFERAVHHIETLVVSGTRAFDLALRMQYAGVDEQKIMVVPPTPLKALKTLHTTHSRQQKKLHIRRAKKDNVEYNTQENIKLPEYVYGIKNALDGALQKTPVGETLFIVPTYTALLELHRELEQRGFTSRYWEGRDA</sequence>
<dbReference type="GO" id="GO:0016881">
    <property type="term" value="F:acid-amino acid ligase activity"/>
    <property type="evidence" value="ECO:0007669"/>
    <property type="project" value="InterPro"/>
</dbReference>
<dbReference type="EC" id="6.3.5.13" evidence="1"/>
<dbReference type="Gene3D" id="3.40.1190.10">
    <property type="entry name" value="Mur-like, catalytic domain"/>
    <property type="match status" value="1"/>
</dbReference>
<comment type="function">
    <text evidence="1">The lipid II isoglutaminyl synthase complex catalyzes the formation of alpha-D-isoglutamine in the cell wall lipid II stem peptide. The MurT subunit catalyzes the ATP-dependent amidation of D-glutamate residue of lipid II, converting it to an isoglutamine residue.</text>
</comment>
<feature type="binding site" evidence="1">
    <location>
        <position position="278"/>
    </location>
    <ligand>
        <name>Zn(2+)</name>
        <dbReference type="ChEBI" id="CHEBI:29105"/>
    </ligand>
</feature>
<evidence type="ECO:0000313" key="6">
    <source>
        <dbReference type="Proteomes" id="UP000322530"/>
    </source>
</evidence>
<proteinExistence type="inferred from homology"/>
<keyword evidence="1" id="KW-0479">Metal-binding</keyword>
<feature type="compositionally biased region" description="Basic and acidic residues" evidence="2">
    <location>
        <begin position="40"/>
        <end position="49"/>
    </location>
</feature>
<dbReference type="AlphaFoldDB" id="A0A5A5TE27"/>
<comment type="subunit">
    <text evidence="1">Forms a heterodimer with GatD.</text>
</comment>
<feature type="binding site" evidence="1">
    <location>
        <position position="275"/>
    </location>
    <ligand>
        <name>Zn(2+)</name>
        <dbReference type="ChEBI" id="CHEBI:29105"/>
    </ligand>
</feature>
<feature type="active site" evidence="1">
    <location>
        <position position="430"/>
    </location>
</feature>
<keyword evidence="1" id="KW-0133">Cell shape</keyword>
<feature type="domain" description="Lipid II isoglutaminyl synthase (glutamine-hydrolyzing) subunit MurT C-terminal" evidence="4">
    <location>
        <begin position="394"/>
        <end position="499"/>
    </location>
</feature>
<dbReference type="SUPFAM" id="SSF53623">
    <property type="entry name" value="MurD-like peptide ligases, catalytic domain"/>
    <property type="match status" value="1"/>
</dbReference>
<dbReference type="PANTHER" id="PTHR23135">
    <property type="entry name" value="MUR LIGASE FAMILY MEMBER"/>
    <property type="match status" value="1"/>
</dbReference>
<dbReference type="GO" id="GO:0140282">
    <property type="term" value="F:carbon-nitrogen ligase activity on lipid II"/>
    <property type="evidence" value="ECO:0007669"/>
    <property type="project" value="UniProtKB-UniRule"/>
</dbReference>
<dbReference type="GO" id="GO:0008270">
    <property type="term" value="F:zinc ion binding"/>
    <property type="evidence" value="ECO:0007669"/>
    <property type="project" value="UniProtKB-UniRule"/>
</dbReference>
<comment type="pathway">
    <text evidence="1">Cell wall biogenesis; peptidoglycan biosynthesis.</text>
</comment>
<evidence type="ECO:0000259" key="4">
    <source>
        <dbReference type="Pfam" id="PF08353"/>
    </source>
</evidence>
<feature type="binding site" evidence="1">
    <location>
        <position position="297"/>
    </location>
    <ligand>
        <name>Zn(2+)</name>
        <dbReference type="ChEBI" id="CHEBI:29105"/>
    </ligand>
</feature>
<keyword evidence="1" id="KW-0573">Peptidoglycan synthesis</keyword>
<reference evidence="5 6" key="1">
    <citation type="submission" date="2019-01" db="EMBL/GenBank/DDBJ databases">
        <title>Draft genome sequence of Dictyobacter sp. Uno17.</title>
        <authorList>
            <person name="Wang C.M."/>
            <person name="Zheng Y."/>
            <person name="Sakai Y."/>
            <person name="Abe K."/>
            <person name="Yokota A."/>
            <person name="Yabe S."/>
        </authorList>
    </citation>
    <scope>NUCLEOTIDE SEQUENCE [LARGE SCALE GENOMIC DNA]</scope>
    <source>
        <strain evidence="5 6">Uno17</strain>
    </source>
</reference>
<evidence type="ECO:0000256" key="2">
    <source>
        <dbReference type="SAM" id="MobiDB-lite"/>
    </source>
</evidence>
<dbReference type="GO" id="GO:0008360">
    <property type="term" value="P:regulation of cell shape"/>
    <property type="evidence" value="ECO:0007669"/>
    <property type="project" value="UniProtKB-KW"/>
</dbReference>
<dbReference type="UniPathway" id="UPA00219"/>
<protein>
    <recommendedName>
        <fullName evidence="1">Lipid II isoglutaminyl synthase (glutamine-hydrolyzing) subunit MurT</fullName>
        <ecNumber evidence="1">6.3.5.13</ecNumber>
    </recommendedName>
</protein>
<dbReference type="GO" id="GO:0071555">
    <property type="term" value="P:cell wall organization"/>
    <property type="evidence" value="ECO:0007669"/>
    <property type="project" value="UniProtKB-KW"/>
</dbReference>
<dbReference type="InterPro" id="IPR043703">
    <property type="entry name" value="Lipid_II_synth_MurT"/>
</dbReference>